<dbReference type="Proteomes" id="UP000077349">
    <property type="component" value="Unassembled WGS sequence"/>
</dbReference>
<name>A0A087PKH2_9PROT</name>
<dbReference type="STRING" id="178901.AmDm5_1877"/>
<evidence type="ECO:0000313" key="2">
    <source>
        <dbReference type="Proteomes" id="UP000077349"/>
    </source>
</evidence>
<reference evidence="1 2" key="1">
    <citation type="submission" date="2016-03" db="EMBL/GenBank/DDBJ databases">
        <title>Draft genome sequence of Acetobacter malorum CECT 7742, a strain isolated from strawberry vinegar.</title>
        <authorList>
            <person name="Sainz F."/>
            <person name="Mas A."/>
            <person name="Torija M.J."/>
        </authorList>
    </citation>
    <scope>NUCLEOTIDE SEQUENCE [LARGE SCALE GENOMIC DNA]</scope>
    <source>
        <strain evidence="1 2">CECT 7742</strain>
    </source>
</reference>
<proteinExistence type="predicted"/>
<evidence type="ECO:0008006" key="3">
    <source>
        <dbReference type="Google" id="ProtNLM"/>
    </source>
</evidence>
<comment type="caution">
    <text evidence="1">The sequence shown here is derived from an EMBL/GenBank/DDBJ whole genome shotgun (WGS) entry which is preliminary data.</text>
</comment>
<dbReference type="eggNOG" id="ENOG5030MCA">
    <property type="taxonomic scope" value="Bacteria"/>
</dbReference>
<sequence length="420" mass="41860">MDRLITYSGQIPLDTDILRVGRYAKIGMGNLAMQLYGAKSAAWGFGITRSTSAMTLTIAPGFVLSVAPVDAAAIGGNGGGLPADTGTTENQYYSTNNTIITIPATGTAYTVYAHCYEQDSGNTVLPFYNANNPSQTQAGPNNLGNSLPTVRSGIVDLIVAIDEPAVDIGFSLPLFTVSVPAGDTNTNSAAVSYNDLFYPTIPELARGRLLNVQRFLSSGTYTPTAGTKTIIVEVQGGGASGYGCTGQAATGTCSVGSGGNAGTYLKGIISNPNECLVTIAAQTESGTNGSGLEGNTTAFGAYVNCPGGGAPTGANQISAPWATGSHSWKNPIFSEDVSVLEILGDSVGGEGVAISTGVGWGASGASSKFGAGGGNSSQGVQGSDGGGYGAGGGGTFSPAGGAALNGGKGSPGLVIVYEYS</sequence>
<accession>A0A087PKH2</accession>
<dbReference type="AlphaFoldDB" id="A0A087PKH2"/>
<gene>
    <name evidence="1" type="ORF">Amal_01754</name>
</gene>
<dbReference type="PATRIC" id="fig|178901.10.peg.1821"/>
<organism evidence="1 2">
    <name type="scientific">Acetobacter malorum</name>
    <dbReference type="NCBI Taxonomy" id="178901"/>
    <lineage>
        <taxon>Bacteria</taxon>
        <taxon>Pseudomonadati</taxon>
        <taxon>Pseudomonadota</taxon>
        <taxon>Alphaproteobacteria</taxon>
        <taxon>Acetobacterales</taxon>
        <taxon>Acetobacteraceae</taxon>
        <taxon>Acetobacter</taxon>
    </lineage>
</organism>
<evidence type="ECO:0000313" key="1">
    <source>
        <dbReference type="EMBL" id="OAG75984.1"/>
    </source>
</evidence>
<protein>
    <recommendedName>
        <fullName evidence="3">Phage tail fiber protein</fullName>
    </recommendedName>
</protein>
<dbReference type="EMBL" id="LVHD01000018">
    <property type="protein sequence ID" value="OAG75984.1"/>
    <property type="molecule type" value="Genomic_DNA"/>
</dbReference>